<evidence type="ECO:0000259" key="4">
    <source>
        <dbReference type="Pfam" id="PF04500"/>
    </source>
</evidence>
<protein>
    <submittedName>
        <fullName evidence="5">FLYWCH zinc finger domain</fullName>
    </submittedName>
</protein>
<evidence type="ECO:0000256" key="2">
    <source>
        <dbReference type="ARBA" id="ARBA00022771"/>
    </source>
</evidence>
<reference evidence="5 6" key="1">
    <citation type="journal article" date="2018" name="Sci. Rep.">
        <title>Genomic signatures of local adaptation to the degree of environmental predictability in rotifers.</title>
        <authorList>
            <person name="Franch-Gras L."/>
            <person name="Hahn C."/>
            <person name="Garcia-Roger E.M."/>
            <person name="Carmona M.J."/>
            <person name="Serra M."/>
            <person name="Gomez A."/>
        </authorList>
    </citation>
    <scope>NUCLEOTIDE SEQUENCE [LARGE SCALE GENOMIC DNA]</scope>
    <source>
        <strain evidence="5">HYR1</strain>
    </source>
</reference>
<keyword evidence="2" id="KW-0863">Zinc-finger</keyword>
<gene>
    <name evidence="5" type="ORF">BpHYR1_052499</name>
</gene>
<dbReference type="AlphaFoldDB" id="A0A3M7SWR0"/>
<feature type="domain" description="FLYWCH-type" evidence="4">
    <location>
        <begin position="25"/>
        <end position="79"/>
    </location>
</feature>
<comment type="caution">
    <text evidence="5">The sequence shown here is derived from an EMBL/GenBank/DDBJ whole genome shotgun (WGS) entry which is preliminary data.</text>
</comment>
<name>A0A3M7SWR0_BRAPC</name>
<dbReference type="EMBL" id="REGN01000674">
    <property type="protein sequence ID" value="RNA40117.1"/>
    <property type="molecule type" value="Genomic_DNA"/>
</dbReference>
<dbReference type="OrthoDB" id="90756at2759"/>
<evidence type="ECO:0000256" key="1">
    <source>
        <dbReference type="ARBA" id="ARBA00022723"/>
    </source>
</evidence>
<keyword evidence="6" id="KW-1185">Reference proteome</keyword>
<evidence type="ECO:0000256" key="3">
    <source>
        <dbReference type="ARBA" id="ARBA00022833"/>
    </source>
</evidence>
<accession>A0A3M7SWR0</accession>
<dbReference type="GO" id="GO:0008270">
    <property type="term" value="F:zinc ion binding"/>
    <property type="evidence" value="ECO:0007669"/>
    <property type="project" value="UniProtKB-KW"/>
</dbReference>
<dbReference type="Pfam" id="PF04500">
    <property type="entry name" value="FLYWCH"/>
    <property type="match status" value="1"/>
</dbReference>
<evidence type="ECO:0000313" key="6">
    <source>
        <dbReference type="Proteomes" id="UP000276133"/>
    </source>
</evidence>
<keyword evidence="3" id="KW-0862">Zinc</keyword>
<keyword evidence="1" id="KW-0479">Metal-binding</keyword>
<proteinExistence type="predicted"/>
<evidence type="ECO:0000313" key="5">
    <source>
        <dbReference type="EMBL" id="RNA40117.1"/>
    </source>
</evidence>
<sequence>MATSQLDSLINSFNSLTINKCQITLSQKNKPQLFLNGYFYRFSYESDNQINWRCVVNGCKAKCCTDGMEIGSEYLVSFKNTSDDKHPTHAQKNGLIERKEKRRKIKEATTTIAKIAPTIAPRQILSSFANEIRNKEAIALMPSYDADRQAINRFKRSVRPNYPPEPKLLSDITLPDFLTHTLEDENEETQAFLIYDSGVEDPNRFFMFGTEENFSLIETAHLFADGTFSIAPKLFEQVYTMYALIKGRCVSLIYCLLPRKNQKIYEDVLTYMEETWIGYEEEKEVGREEPEVPSFPIAVTSEEQEKDTCIKWLKE</sequence>
<dbReference type="Proteomes" id="UP000276133">
    <property type="component" value="Unassembled WGS sequence"/>
</dbReference>
<dbReference type="InterPro" id="IPR007588">
    <property type="entry name" value="Znf_FLYWCH"/>
</dbReference>
<organism evidence="5 6">
    <name type="scientific">Brachionus plicatilis</name>
    <name type="common">Marine rotifer</name>
    <name type="synonym">Brachionus muelleri</name>
    <dbReference type="NCBI Taxonomy" id="10195"/>
    <lineage>
        <taxon>Eukaryota</taxon>
        <taxon>Metazoa</taxon>
        <taxon>Spiralia</taxon>
        <taxon>Gnathifera</taxon>
        <taxon>Rotifera</taxon>
        <taxon>Eurotatoria</taxon>
        <taxon>Monogononta</taxon>
        <taxon>Pseudotrocha</taxon>
        <taxon>Ploima</taxon>
        <taxon>Brachionidae</taxon>
        <taxon>Brachionus</taxon>
    </lineage>
</organism>
<dbReference type="Gene3D" id="2.20.25.240">
    <property type="match status" value="1"/>
</dbReference>